<comment type="caution">
    <text evidence="1">The sequence shown here is derived from an EMBL/GenBank/DDBJ whole genome shotgun (WGS) entry which is preliminary data.</text>
</comment>
<reference evidence="1" key="1">
    <citation type="submission" date="2019-08" db="EMBL/GenBank/DDBJ databases">
        <authorList>
            <person name="Kucharzyk K."/>
            <person name="Murdoch R.W."/>
            <person name="Higgins S."/>
            <person name="Loffler F."/>
        </authorList>
    </citation>
    <scope>NUCLEOTIDE SEQUENCE</scope>
</reference>
<accession>A0A645I110</accession>
<evidence type="ECO:0000313" key="1">
    <source>
        <dbReference type="EMBL" id="MPN44129.1"/>
    </source>
</evidence>
<sequence length="40" mass="4477">MYPLSGGLEAEVPKEGFALVLPDSFPLGKNQKRRRFADNK</sequence>
<proteinExistence type="predicted"/>
<name>A0A645I110_9ZZZZ</name>
<dbReference type="EMBL" id="VSSQ01103008">
    <property type="protein sequence ID" value="MPN44129.1"/>
    <property type="molecule type" value="Genomic_DNA"/>
</dbReference>
<gene>
    <name evidence="1" type="ORF">SDC9_191690</name>
</gene>
<dbReference type="AlphaFoldDB" id="A0A645I110"/>
<organism evidence="1">
    <name type="scientific">bioreactor metagenome</name>
    <dbReference type="NCBI Taxonomy" id="1076179"/>
    <lineage>
        <taxon>unclassified sequences</taxon>
        <taxon>metagenomes</taxon>
        <taxon>ecological metagenomes</taxon>
    </lineage>
</organism>
<protein>
    <submittedName>
        <fullName evidence="1">Uncharacterized protein</fullName>
    </submittedName>
</protein>